<evidence type="ECO:0000313" key="3">
    <source>
        <dbReference type="Proteomes" id="UP000594260"/>
    </source>
</evidence>
<accession>A0A7M7M8F3</accession>
<proteinExistence type="predicted"/>
<dbReference type="AlphaFoldDB" id="A0A7M7M8F3"/>
<keyword evidence="1" id="KW-0472">Membrane</keyword>
<feature type="transmembrane region" description="Helical" evidence="1">
    <location>
        <begin position="49"/>
        <end position="68"/>
    </location>
</feature>
<name>A0A7M7M8F3_VARDE</name>
<evidence type="ECO:0000313" key="2">
    <source>
        <dbReference type="EnsemblMetazoa" id="XP_022643675"/>
    </source>
</evidence>
<keyword evidence="3" id="KW-1185">Reference proteome</keyword>
<keyword evidence="1" id="KW-1133">Transmembrane helix</keyword>
<protein>
    <submittedName>
        <fullName evidence="2">Uncharacterized protein</fullName>
    </submittedName>
</protein>
<dbReference type="RefSeq" id="XP_022643675.1">
    <property type="nucleotide sequence ID" value="XM_022787940.1"/>
</dbReference>
<organism evidence="2 3">
    <name type="scientific">Varroa destructor</name>
    <name type="common">Honeybee mite</name>
    <dbReference type="NCBI Taxonomy" id="109461"/>
    <lineage>
        <taxon>Eukaryota</taxon>
        <taxon>Metazoa</taxon>
        <taxon>Ecdysozoa</taxon>
        <taxon>Arthropoda</taxon>
        <taxon>Chelicerata</taxon>
        <taxon>Arachnida</taxon>
        <taxon>Acari</taxon>
        <taxon>Parasitiformes</taxon>
        <taxon>Mesostigmata</taxon>
        <taxon>Gamasina</taxon>
        <taxon>Dermanyssoidea</taxon>
        <taxon>Varroidae</taxon>
        <taxon>Varroa</taxon>
    </lineage>
</organism>
<dbReference type="GeneID" id="111242969"/>
<reference evidence="2" key="1">
    <citation type="submission" date="2021-01" db="UniProtKB">
        <authorList>
            <consortium name="EnsemblMetazoa"/>
        </authorList>
    </citation>
    <scope>IDENTIFICATION</scope>
</reference>
<feature type="transmembrane region" description="Helical" evidence="1">
    <location>
        <begin position="121"/>
        <end position="142"/>
    </location>
</feature>
<dbReference type="EnsemblMetazoa" id="XM_022787940">
    <property type="protein sequence ID" value="XP_022643675"/>
    <property type="gene ID" value="LOC111242969"/>
</dbReference>
<keyword evidence="1" id="KW-0812">Transmembrane</keyword>
<dbReference type="Proteomes" id="UP000594260">
    <property type="component" value="Unplaced"/>
</dbReference>
<evidence type="ECO:0000256" key="1">
    <source>
        <dbReference type="SAM" id="Phobius"/>
    </source>
</evidence>
<sequence length="210" mass="22696">MSVLQQEGFNLWPTCSTLAAAIATAVLLLPQIGASNRTVRVGSERWDTAALFTGNATFVLGFACRIGLPPKLDFPVPKDYCHGINGTCVRGVCVCRRGYYRYSDNSCQPAKSGLLHIVLSVLSWLPITYLLLVLTAAMYNAFVQGVAMIIEREVGNAVLEAGSSSITSTVLNDATPAERGLQAVRVEQIAEGVEYDWAYDSALDQDEDEA</sequence>
<feature type="transmembrane region" description="Helical" evidence="1">
    <location>
        <begin position="12"/>
        <end position="29"/>
    </location>
</feature>